<proteinExistence type="predicted"/>
<accession>A0A4P8XTN4</accession>
<gene>
    <name evidence="3" type="ORF">E5Z56_00535</name>
</gene>
<dbReference type="Proteomes" id="UP000301475">
    <property type="component" value="Chromosome"/>
</dbReference>
<keyword evidence="2" id="KW-0732">Signal</keyword>
<protein>
    <recommendedName>
        <fullName evidence="5">Lipoprotein</fullName>
    </recommendedName>
</protein>
<feature type="chain" id="PRO_5020455660" description="Lipoprotein" evidence="2">
    <location>
        <begin position="20"/>
        <end position="161"/>
    </location>
</feature>
<reference evidence="3 4" key="1">
    <citation type="submission" date="2019-04" db="EMBL/GenBank/DDBJ databases">
        <authorList>
            <person name="Embree M."/>
            <person name="Gaffney J.R."/>
        </authorList>
    </citation>
    <scope>NUCLEOTIDE SEQUENCE [LARGE SCALE GENOMIC DNA]</scope>
    <source>
        <strain evidence="3 4">JE7A12</strain>
    </source>
</reference>
<dbReference type="EMBL" id="CP039381">
    <property type="protein sequence ID" value="QCT05942.1"/>
    <property type="molecule type" value="Genomic_DNA"/>
</dbReference>
<dbReference type="AlphaFoldDB" id="A0A4P8XTN4"/>
<dbReference type="KEGG" id="ruj:E5Z56_00535"/>
<evidence type="ECO:0000313" key="3">
    <source>
        <dbReference type="EMBL" id="QCT05942.1"/>
    </source>
</evidence>
<dbReference type="RefSeq" id="WP_138156044.1">
    <property type="nucleotide sequence ID" value="NZ_CP039381.1"/>
</dbReference>
<organism evidence="3 4">
    <name type="scientific">Ruminococcus bovis</name>
    <dbReference type="NCBI Taxonomy" id="2564099"/>
    <lineage>
        <taxon>Bacteria</taxon>
        <taxon>Bacillati</taxon>
        <taxon>Bacillota</taxon>
        <taxon>Clostridia</taxon>
        <taxon>Eubacteriales</taxon>
        <taxon>Oscillospiraceae</taxon>
        <taxon>Ruminococcus</taxon>
    </lineage>
</organism>
<evidence type="ECO:0000256" key="2">
    <source>
        <dbReference type="SAM" id="SignalP"/>
    </source>
</evidence>
<evidence type="ECO:0000256" key="1">
    <source>
        <dbReference type="SAM" id="MobiDB-lite"/>
    </source>
</evidence>
<dbReference type="OrthoDB" id="1820901at2"/>
<feature type="signal peptide" evidence="2">
    <location>
        <begin position="1"/>
        <end position="19"/>
    </location>
</feature>
<evidence type="ECO:0008006" key="5">
    <source>
        <dbReference type="Google" id="ProtNLM"/>
    </source>
</evidence>
<sequence length="161" mass="18460">MKKLVTILLAGLMCGTILAGCGNSEDPKQVLKGYSDSETYSDGDDNSTQQDFSKYTYDKSYDSKFGKDENYTKVTSKNKEEISGYFQDFDTWGTTSSFSDHYDFKTDMITEGDYYCIADENVNVSSVGQRKAVKIYHKYSVYYYDTESHTLYYIHNNLNES</sequence>
<dbReference type="PROSITE" id="PS51257">
    <property type="entry name" value="PROKAR_LIPOPROTEIN"/>
    <property type="match status" value="1"/>
</dbReference>
<feature type="region of interest" description="Disordered" evidence="1">
    <location>
        <begin position="32"/>
        <end position="51"/>
    </location>
</feature>
<name>A0A4P8XTN4_9FIRM</name>
<keyword evidence="4" id="KW-1185">Reference proteome</keyword>
<evidence type="ECO:0000313" key="4">
    <source>
        <dbReference type="Proteomes" id="UP000301475"/>
    </source>
</evidence>